<proteinExistence type="predicted"/>
<sequence>MNTKRIAKQKKRMSKFDKFLQGKSYIGTKRLTLLPGSLANGCSSNTVKKGEHNSRNFRRFDNIPESQISKESNSDHVIFDDLISSNKRNGTLRRSERLMKKHDEPMFLNKRYQQKENSKEQRRFNKKSTLKDSKSMFKVIGDEYSQVCTKLNTMVQSQLPDVMSNLMQQNYKINEPQPLTMTKDLCYNSSICQRFVDQICVTFKKNVLETCKKAIQTNTTDVNLILSGKMQRKEYGAEEDYNEEVNEDAGISNGLVVPPRNWVYYTPRHQNINTPIQRECQLEPAYLCQNSLYFELPPKNNNLRHRGPNYEQFSRTTFYTAKSQTVSNDVAGDFTITLDNSGQCKFQQSQSTSKDDNFPKRRRKMFDFGSQQMNMFDFNVK</sequence>
<accession>A0ABD1EV38</accession>
<dbReference type="EMBL" id="JBDJPC010000005">
    <property type="protein sequence ID" value="KAL1502659.1"/>
    <property type="molecule type" value="Genomic_DNA"/>
</dbReference>
<comment type="caution">
    <text evidence="1">The sequence shown here is derived from an EMBL/GenBank/DDBJ whole genome shotgun (WGS) entry which is preliminary data.</text>
</comment>
<dbReference type="Proteomes" id="UP001566132">
    <property type="component" value="Unassembled WGS sequence"/>
</dbReference>
<protein>
    <submittedName>
        <fullName evidence="1">Uncharacterized protein</fullName>
    </submittedName>
</protein>
<gene>
    <name evidence="1" type="ORF">ABEB36_007773</name>
</gene>
<name>A0ABD1EV38_HYPHA</name>
<evidence type="ECO:0000313" key="2">
    <source>
        <dbReference type="Proteomes" id="UP001566132"/>
    </source>
</evidence>
<organism evidence="1 2">
    <name type="scientific">Hypothenemus hampei</name>
    <name type="common">Coffee berry borer</name>
    <dbReference type="NCBI Taxonomy" id="57062"/>
    <lineage>
        <taxon>Eukaryota</taxon>
        <taxon>Metazoa</taxon>
        <taxon>Ecdysozoa</taxon>
        <taxon>Arthropoda</taxon>
        <taxon>Hexapoda</taxon>
        <taxon>Insecta</taxon>
        <taxon>Pterygota</taxon>
        <taxon>Neoptera</taxon>
        <taxon>Endopterygota</taxon>
        <taxon>Coleoptera</taxon>
        <taxon>Polyphaga</taxon>
        <taxon>Cucujiformia</taxon>
        <taxon>Curculionidae</taxon>
        <taxon>Scolytinae</taxon>
        <taxon>Hypothenemus</taxon>
    </lineage>
</organism>
<reference evidence="1 2" key="1">
    <citation type="submission" date="2024-05" db="EMBL/GenBank/DDBJ databases">
        <title>Genetic variation in Jamaican populations of the coffee berry borer (Hypothenemus hampei).</title>
        <authorList>
            <person name="Errbii M."/>
            <person name="Myrie A."/>
        </authorList>
    </citation>
    <scope>NUCLEOTIDE SEQUENCE [LARGE SCALE GENOMIC DNA]</scope>
    <source>
        <strain evidence="1">JA-Hopewell-2020-01-JO</strain>
        <tissue evidence="1">Whole body</tissue>
    </source>
</reference>
<keyword evidence="2" id="KW-1185">Reference proteome</keyword>
<dbReference type="AlphaFoldDB" id="A0ABD1EV38"/>
<evidence type="ECO:0000313" key="1">
    <source>
        <dbReference type="EMBL" id="KAL1502659.1"/>
    </source>
</evidence>